<keyword evidence="3" id="KW-1185">Reference proteome</keyword>
<sequence length="190" mass="21114">MPLPLEIATTPHAHDAQVGEIIDLLCKPSICGPISDILGRDAFMEASTDLTQRLYLGECATALARYIDESSNTIKPVGTVIYSQDSDDPRIVNLELIAVREKYRRRKVGTRLLQLVEAEAALRGATQLQTLAPQRMPGLQNLLAGNGFYFSRMEESEGGVLFLLYKKDLKEKDNKQKTGLPPESLQKHFS</sequence>
<reference evidence="2 3" key="1">
    <citation type="journal article" date="2023" name="Cell">
        <title>Genetic manipulation of Patescibacteria provides mechanistic insights into microbial dark matter and the epibiotic lifestyle.</title>
        <authorList>
            <person name="Wang Y."/>
            <person name="Gallagher L.A."/>
            <person name="Andrade P.A."/>
            <person name="Liu A."/>
            <person name="Humphreys I.R."/>
            <person name="Turkarslan S."/>
            <person name="Cutler K.J."/>
            <person name="Arrieta-Ortiz M.L."/>
            <person name="Li Y."/>
            <person name="Radey M.C."/>
            <person name="McLean J.S."/>
            <person name="Cong Q."/>
            <person name="Baker D."/>
            <person name="Baliga N.S."/>
            <person name="Peterson S.B."/>
            <person name="Mougous J.D."/>
        </authorList>
    </citation>
    <scope>NUCLEOTIDE SEQUENCE [LARGE SCALE GENOMIC DNA]</scope>
    <source>
        <strain evidence="2 3">ML1</strain>
    </source>
</reference>
<dbReference type="InterPro" id="IPR000182">
    <property type="entry name" value="GNAT_dom"/>
</dbReference>
<dbReference type="Proteomes" id="UP001177295">
    <property type="component" value="Chromosome"/>
</dbReference>
<evidence type="ECO:0000313" key="2">
    <source>
        <dbReference type="EMBL" id="WIO45922.1"/>
    </source>
</evidence>
<dbReference type="SUPFAM" id="SSF55729">
    <property type="entry name" value="Acyl-CoA N-acyltransferases (Nat)"/>
    <property type="match status" value="1"/>
</dbReference>
<protein>
    <recommendedName>
        <fullName evidence="1">N-acetyltransferase domain-containing protein</fullName>
    </recommendedName>
</protein>
<dbReference type="EMBL" id="CP124550">
    <property type="protein sequence ID" value="WIO45922.1"/>
    <property type="molecule type" value="Genomic_DNA"/>
</dbReference>
<accession>A0ABY8WVQ3</accession>
<dbReference type="Pfam" id="PF00583">
    <property type="entry name" value="Acetyltransf_1"/>
    <property type="match status" value="1"/>
</dbReference>
<dbReference type="CDD" id="cd04301">
    <property type="entry name" value="NAT_SF"/>
    <property type="match status" value="1"/>
</dbReference>
<dbReference type="Gene3D" id="3.40.630.30">
    <property type="match status" value="1"/>
</dbReference>
<evidence type="ECO:0000313" key="3">
    <source>
        <dbReference type="Proteomes" id="UP001177295"/>
    </source>
</evidence>
<gene>
    <name evidence="2" type="ORF">SEML1_0292</name>
</gene>
<organism evidence="2 3">
    <name type="scientific">Candidatus Southlakia epibionticum</name>
    <dbReference type="NCBI Taxonomy" id="3043284"/>
    <lineage>
        <taxon>Bacteria</taxon>
        <taxon>Candidatus Saccharimonadota</taxon>
        <taxon>Candidatus Saccharimonadia</taxon>
        <taxon>Candidatus Saccharimonadales</taxon>
        <taxon>Candidatus Saccharimonadaceae</taxon>
        <taxon>Candidatus Southlakia</taxon>
    </lineage>
</organism>
<feature type="domain" description="N-acetyltransferase" evidence="1">
    <location>
        <begin position="22"/>
        <end position="170"/>
    </location>
</feature>
<dbReference type="InterPro" id="IPR016181">
    <property type="entry name" value="Acyl_CoA_acyltransferase"/>
</dbReference>
<evidence type="ECO:0000259" key="1">
    <source>
        <dbReference type="PROSITE" id="PS51186"/>
    </source>
</evidence>
<proteinExistence type="predicted"/>
<dbReference type="PROSITE" id="PS51186">
    <property type="entry name" value="GNAT"/>
    <property type="match status" value="1"/>
</dbReference>
<name>A0ABY8WVQ3_9BACT</name>